<evidence type="ECO:0000256" key="2">
    <source>
        <dbReference type="ARBA" id="ARBA00023163"/>
    </source>
</evidence>
<sequence>MSRALTPIAFRKQPMARPRTPVLTAARIADAAMELIDSGKPFGVNALARALSVQPSSLYNHLDGRRAIIELVRGRLVERYMSDIPEELPWDEAVELLVRSERRMYTEHPHIVPLIVTETVTDAAAIASYDHMAGILLRGGFPDDEVLVLIQLLDAFALGSGLDYAAPEDVWEPTTPTLHLARLLALQPSGKTRSDQAFEIGLEMLLTVLRARLAAHQAPHADGA</sequence>
<protein>
    <submittedName>
        <fullName evidence="4">Tetracyclin repressor, C-terminal all-alpha domain</fullName>
    </submittedName>
</protein>
<dbReference type="SUPFAM" id="SSF46689">
    <property type="entry name" value="Homeodomain-like"/>
    <property type="match status" value="1"/>
</dbReference>
<dbReference type="AlphaFoldDB" id="A0A1H4QZE2"/>
<keyword evidence="2" id="KW-0804">Transcription</keyword>
<reference evidence="4 5" key="1">
    <citation type="submission" date="2016-10" db="EMBL/GenBank/DDBJ databases">
        <authorList>
            <person name="de Groot N.N."/>
        </authorList>
    </citation>
    <scope>NUCLEOTIDE SEQUENCE [LARGE SCALE GENOMIC DNA]</scope>
    <source>
        <strain evidence="4 5">DSM 10495</strain>
    </source>
</reference>
<dbReference type="GO" id="GO:0045892">
    <property type="term" value="P:negative regulation of DNA-templated transcription"/>
    <property type="evidence" value="ECO:0007669"/>
    <property type="project" value="InterPro"/>
</dbReference>
<proteinExistence type="predicted"/>
<feature type="domain" description="Tetracycline repressor TetR C-terminal" evidence="3">
    <location>
        <begin position="89"/>
        <end position="211"/>
    </location>
</feature>
<dbReference type="InterPro" id="IPR004111">
    <property type="entry name" value="Repressor_TetR_C"/>
</dbReference>
<dbReference type="EMBL" id="FNSN01000003">
    <property type="protein sequence ID" value="SEC25040.1"/>
    <property type="molecule type" value="Genomic_DNA"/>
</dbReference>
<dbReference type="InterPro" id="IPR009057">
    <property type="entry name" value="Homeodomain-like_sf"/>
</dbReference>
<evidence type="ECO:0000313" key="4">
    <source>
        <dbReference type="EMBL" id="SEC25040.1"/>
    </source>
</evidence>
<evidence type="ECO:0000313" key="5">
    <source>
        <dbReference type="Proteomes" id="UP000182652"/>
    </source>
</evidence>
<evidence type="ECO:0000256" key="1">
    <source>
        <dbReference type="ARBA" id="ARBA00023015"/>
    </source>
</evidence>
<keyword evidence="1" id="KW-0805">Transcription regulation</keyword>
<dbReference type="STRING" id="156980.SAMN04489745_2429"/>
<evidence type="ECO:0000259" key="3">
    <source>
        <dbReference type="Pfam" id="PF02909"/>
    </source>
</evidence>
<dbReference type="Pfam" id="PF02909">
    <property type="entry name" value="TetR_C_1"/>
    <property type="match status" value="1"/>
</dbReference>
<name>A0A1H4QZE2_9MICC</name>
<keyword evidence="5" id="KW-1185">Reference proteome</keyword>
<organism evidence="4 5">
    <name type="scientific">Arthrobacter woluwensis</name>
    <dbReference type="NCBI Taxonomy" id="156980"/>
    <lineage>
        <taxon>Bacteria</taxon>
        <taxon>Bacillati</taxon>
        <taxon>Actinomycetota</taxon>
        <taxon>Actinomycetes</taxon>
        <taxon>Micrococcales</taxon>
        <taxon>Micrococcaceae</taxon>
        <taxon>Arthrobacter</taxon>
    </lineage>
</organism>
<dbReference type="Proteomes" id="UP000182652">
    <property type="component" value="Unassembled WGS sequence"/>
</dbReference>
<dbReference type="Gene3D" id="1.10.357.10">
    <property type="entry name" value="Tetracycline Repressor, domain 2"/>
    <property type="match status" value="1"/>
</dbReference>
<dbReference type="InterPro" id="IPR036271">
    <property type="entry name" value="Tet_transcr_reg_TetR-rel_C_sf"/>
</dbReference>
<dbReference type="SUPFAM" id="SSF48498">
    <property type="entry name" value="Tetracyclin repressor-like, C-terminal domain"/>
    <property type="match status" value="1"/>
</dbReference>
<gene>
    <name evidence="4" type="ORF">SAMN04489745_2429</name>
</gene>
<accession>A0A1H4QZE2</accession>